<evidence type="ECO:0000259" key="8">
    <source>
        <dbReference type="PROSITE" id="PS50111"/>
    </source>
</evidence>
<evidence type="ECO:0000256" key="7">
    <source>
        <dbReference type="SAM" id="Phobius"/>
    </source>
</evidence>
<dbReference type="PRINTS" id="PR00260">
    <property type="entry name" value="CHEMTRNSDUCR"/>
</dbReference>
<reference evidence="10 11" key="1">
    <citation type="submission" date="2014-12" db="EMBL/GenBank/DDBJ databases">
        <title>Draft genome sequence of Paenibacillus kamchatkensis strain B-2647.</title>
        <authorList>
            <person name="Karlyshev A.V."/>
            <person name="Kudryashova E.B."/>
        </authorList>
    </citation>
    <scope>NUCLEOTIDE SEQUENCE [LARGE SCALE GENOMIC DNA]</scope>
    <source>
        <strain evidence="10 11">VKM B-2647</strain>
    </source>
</reference>
<gene>
    <name evidence="10" type="ORF">SD70_25190</name>
</gene>
<evidence type="ECO:0008006" key="12">
    <source>
        <dbReference type="Google" id="ProtNLM"/>
    </source>
</evidence>
<dbReference type="InterPro" id="IPR024478">
    <property type="entry name" value="HlyB_4HB_MCP"/>
</dbReference>
<dbReference type="RefSeq" id="WP_041050781.1">
    <property type="nucleotide sequence ID" value="NZ_JXAK01000055.1"/>
</dbReference>
<dbReference type="Proteomes" id="UP000031967">
    <property type="component" value="Unassembled WGS sequence"/>
</dbReference>
<evidence type="ECO:0000259" key="9">
    <source>
        <dbReference type="PROSITE" id="PS50885"/>
    </source>
</evidence>
<dbReference type="Gene3D" id="1.10.287.950">
    <property type="entry name" value="Methyl-accepting chemotaxis protein"/>
    <property type="match status" value="1"/>
</dbReference>
<keyword evidence="7" id="KW-1133">Transmembrane helix</keyword>
<dbReference type="InterPro" id="IPR004089">
    <property type="entry name" value="MCPsignal_dom"/>
</dbReference>
<evidence type="ECO:0000313" key="11">
    <source>
        <dbReference type="Proteomes" id="UP000031967"/>
    </source>
</evidence>
<feature type="transmembrane region" description="Helical" evidence="7">
    <location>
        <begin position="192"/>
        <end position="212"/>
    </location>
</feature>
<dbReference type="PROSITE" id="PS50885">
    <property type="entry name" value="HAMP"/>
    <property type="match status" value="1"/>
</dbReference>
<name>A0ABR5AE39_9BACL</name>
<evidence type="ECO:0000256" key="2">
    <source>
        <dbReference type="ARBA" id="ARBA00022475"/>
    </source>
</evidence>
<dbReference type="InterPro" id="IPR004090">
    <property type="entry name" value="Chemotax_Me-accpt_rcpt"/>
</dbReference>
<dbReference type="InterPro" id="IPR047347">
    <property type="entry name" value="YvaQ-like_sensor"/>
</dbReference>
<keyword evidence="7" id="KW-0812">Transmembrane</keyword>
<organism evidence="10 11">
    <name type="scientific">Gordoniibacillus kamchatkensis</name>
    <dbReference type="NCBI Taxonomy" id="1590651"/>
    <lineage>
        <taxon>Bacteria</taxon>
        <taxon>Bacillati</taxon>
        <taxon>Bacillota</taxon>
        <taxon>Bacilli</taxon>
        <taxon>Bacillales</taxon>
        <taxon>Paenibacillaceae</taxon>
        <taxon>Gordoniibacillus</taxon>
    </lineage>
</organism>
<dbReference type="PANTHER" id="PTHR32089:SF112">
    <property type="entry name" value="LYSOZYME-LIKE PROTEIN-RELATED"/>
    <property type="match status" value="1"/>
</dbReference>
<dbReference type="Pfam" id="PF00672">
    <property type="entry name" value="HAMP"/>
    <property type="match status" value="1"/>
</dbReference>
<feature type="domain" description="HAMP" evidence="9">
    <location>
        <begin position="213"/>
        <end position="265"/>
    </location>
</feature>
<dbReference type="InterPro" id="IPR003660">
    <property type="entry name" value="HAMP_dom"/>
</dbReference>
<comment type="similarity">
    <text evidence="5">Belongs to the methyl-accepting chemotaxis (MCP) protein family.</text>
</comment>
<comment type="subcellular location">
    <subcellularLocation>
        <location evidence="1">Cell membrane</location>
    </subcellularLocation>
</comment>
<dbReference type="Pfam" id="PF12729">
    <property type="entry name" value="4HB_MCP_1"/>
    <property type="match status" value="1"/>
</dbReference>
<dbReference type="SUPFAM" id="SSF58104">
    <property type="entry name" value="Methyl-accepting chemotaxis protein (MCP) signaling domain"/>
    <property type="match status" value="1"/>
</dbReference>
<evidence type="ECO:0000256" key="3">
    <source>
        <dbReference type="ARBA" id="ARBA00023136"/>
    </source>
</evidence>
<dbReference type="PANTHER" id="PTHR32089">
    <property type="entry name" value="METHYL-ACCEPTING CHEMOTAXIS PROTEIN MCPB"/>
    <property type="match status" value="1"/>
</dbReference>
<accession>A0ABR5AE39</accession>
<evidence type="ECO:0000256" key="6">
    <source>
        <dbReference type="PROSITE-ProRule" id="PRU00284"/>
    </source>
</evidence>
<dbReference type="Pfam" id="PF00015">
    <property type="entry name" value="MCPsignal"/>
    <property type="match status" value="1"/>
</dbReference>
<keyword evidence="11" id="KW-1185">Reference proteome</keyword>
<feature type="transmembrane region" description="Helical" evidence="7">
    <location>
        <begin position="12"/>
        <end position="32"/>
    </location>
</feature>
<dbReference type="CDD" id="cd06225">
    <property type="entry name" value="HAMP"/>
    <property type="match status" value="1"/>
</dbReference>
<dbReference type="EMBL" id="JXAK01000055">
    <property type="protein sequence ID" value="KIL38667.1"/>
    <property type="molecule type" value="Genomic_DNA"/>
</dbReference>
<sequence>MKRIRDLKVSTKINLLIAICIVSLLAVGIIGYKGIFQMNDNSKSMYLDRLLPMQWLGAIQLNSLRAEGDLFELMVTTDEARNKALSRDIQDVTSQNEKLLSDFQQTHLDGKAKQLLQQYNDLMPKYRAARQEVLDLALQNKNAEAYAVFLQKVDPLKEQKNKILTDLMNDNIQTADQIDQTNLQSYVSTRNLSIIVIVAALVIALLAGVAIARSIVRPLHRVLEVLGKVAEGDLRETADIDSRDEIGLLAKALDHTVGSLKKTIGGILTSAENVSAAAEQISASSQEIASSSSVQASEAQTINELFKELSIAINSVAESAEQASELSGRTRSVAQEGGNVVRHSIEGMNTIKRQMSLLEEDSNKIGEIISVIDDIADQTNLLALNAAIRAARAGEQGRGFAVVADEVRKLAERSSEATKQITAIIKGMQENTKHSVNAVSEGAAASQQTGDSFETILAVVNDTAHKVTEIAAACEEQAAQSAEVMGSIEKISAGTEEAAASSQECASTSQSLAQLALELNRAVAAFRLS</sequence>
<dbReference type="PROSITE" id="PS50111">
    <property type="entry name" value="CHEMOTAXIS_TRANSDUC_2"/>
    <property type="match status" value="1"/>
</dbReference>
<comment type="caution">
    <text evidence="10">The sequence shown here is derived from an EMBL/GenBank/DDBJ whole genome shotgun (WGS) entry which is preliminary data.</text>
</comment>
<keyword evidence="2" id="KW-1003">Cell membrane</keyword>
<dbReference type="SMART" id="SM00283">
    <property type="entry name" value="MA"/>
    <property type="match status" value="1"/>
</dbReference>
<dbReference type="CDD" id="cd11386">
    <property type="entry name" value="MCP_signal"/>
    <property type="match status" value="1"/>
</dbReference>
<keyword evidence="3 7" id="KW-0472">Membrane</keyword>
<dbReference type="CDD" id="cd19411">
    <property type="entry name" value="MCP2201-like_sensor"/>
    <property type="match status" value="1"/>
</dbReference>
<dbReference type="SMART" id="SM00304">
    <property type="entry name" value="HAMP"/>
    <property type="match status" value="1"/>
</dbReference>
<keyword evidence="4 6" id="KW-0807">Transducer</keyword>
<evidence type="ECO:0000313" key="10">
    <source>
        <dbReference type="EMBL" id="KIL38667.1"/>
    </source>
</evidence>
<evidence type="ECO:0000256" key="1">
    <source>
        <dbReference type="ARBA" id="ARBA00004236"/>
    </source>
</evidence>
<evidence type="ECO:0000256" key="5">
    <source>
        <dbReference type="ARBA" id="ARBA00029447"/>
    </source>
</evidence>
<evidence type="ECO:0000256" key="4">
    <source>
        <dbReference type="ARBA" id="ARBA00023224"/>
    </source>
</evidence>
<protein>
    <recommendedName>
        <fullName evidence="12">Methyl-accepting chemotaxis protein</fullName>
    </recommendedName>
</protein>
<feature type="domain" description="Methyl-accepting transducer" evidence="8">
    <location>
        <begin position="270"/>
        <end position="513"/>
    </location>
</feature>
<proteinExistence type="inferred from homology"/>